<comment type="catalytic activity">
    <reaction evidence="5">
        <text>O-phospho-L-tyrosyl-[protein] + H2O = L-tyrosyl-[protein] + phosphate</text>
        <dbReference type="Rhea" id="RHEA:10684"/>
        <dbReference type="Rhea" id="RHEA-COMP:10136"/>
        <dbReference type="Rhea" id="RHEA-COMP:20101"/>
        <dbReference type="ChEBI" id="CHEBI:15377"/>
        <dbReference type="ChEBI" id="CHEBI:43474"/>
        <dbReference type="ChEBI" id="CHEBI:46858"/>
        <dbReference type="ChEBI" id="CHEBI:61978"/>
        <dbReference type="EC" id="3.1.3.48"/>
    </reaction>
</comment>
<proteinExistence type="inferred from homology"/>
<organism evidence="7 8">
    <name type="scientific">Geomicrobium sediminis</name>
    <dbReference type="NCBI Taxonomy" id="1347788"/>
    <lineage>
        <taxon>Bacteria</taxon>
        <taxon>Bacillati</taxon>
        <taxon>Bacillota</taxon>
        <taxon>Bacilli</taxon>
        <taxon>Bacillales</taxon>
        <taxon>Geomicrobium</taxon>
    </lineage>
</organism>
<dbReference type="EC" id="3.1.3.48" evidence="2"/>
<gene>
    <name evidence="7" type="ORF">JOD17_002713</name>
</gene>
<keyword evidence="8" id="KW-1185">Reference proteome</keyword>
<evidence type="ECO:0000256" key="2">
    <source>
        <dbReference type="ARBA" id="ARBA00013064"/>
    </source>
</evidence>
<protein>
    <recommendedName>
        <fullName evidence="2">protein-tyrosine-phosphatase</fullName>
        <ecNumber evidence="2">3.1.3.48</ecNumber>
    </recommendedName>
</protein>
<dbReference type="EMBL" id="JAFBEC010000007">
    <property type="protein sequence ID" value="MBM7633619.1"/>
    <property type="molecule type" value="Genomic_DNA"/>
</dbReference>
<evidence type="ECO:0000256" key="1">
    <source>
        <dbReference type="ARBA" id="ARBA00011063"/>
    </source>
</evidence>
<dbReference type="SUPFAM" id="SSF52788">
    <property type="entry name" value="Phosphotyrosine protein phosphatases I"/>
    <property type="match status" value="1"/>
</dbReference>
<keyword evidence="4" id="KW-0904">Protein phosphatase</keyword>
<comment type="caution">
    <text evidence="7">The sequence shown here is derived from an EMBL/GenBank/DDBJ whole genome shotgun (WGS) entry which is preliminary data.</text>
</comment>
<dbReference type="Proteomes" id="UP000741863">
    <property type="component" value="Unassembled WGS sequence"/>
</dbReference>
<dbReference type="RefSeq" id="WP_204698314.1">
    <property type="nucleotide sequence ID" value="NZ_JAFBEC010000007.1"/>
</dbReference>
<keyword evidence="3 7" id="KW-0378">Hydrolase</keyword>
<dbReference type="InterPro" id="IPR036196">
    <property type="entry name" value="Ptyr_pPase_sf"/>
</dbReference>
<dbReference type="GO" id="GO:0004725">
    <property type="term" value="F:protein tyrosine phosphatase activity"/>
    <property type="evidence" value="ECO:0007669"/>
    <property type="project" value="UniProtKB-EC"/>
</dbReference>
<evidence type="ECO:0000313" key="8">
    <source>
        <dbReference type="Proteomes" id="UP000741863"/>
    </source>
</evidence>
<feature type="domain" description="Phosphotyrosine protein phosphatase I" evidence="6">
    <location>
        <begin position="2"/>
        <end position="149"/>
    </location>
</feature>
<evidence type="ECO:0000256" key="5">
    <source>
        <dbReference type="ARBA" id="ARBA00051722"/>
    </source>
</evidence>
<dbReference type="PANTHER" id="PTHR11717">
    <property type="entry name" value="LOW MOLECULAR WEIGHT PROTEIN TYROSINE PHOSPHATASE"/>
    <property type="match status" value="1"/>
</dbReference>
<dbReference type="Gene3D" id="3.40.50.2300">
    <property type="match status" value="1"/>
</dbReference>
<dbReference type="InterPro" id="IPR050438">
    <property type="entry name" value="LMW_PTPase"/>
</dbReference>
<accession>A0ABS2PDV3</accession>
<evidence type="ECO:0000256" key="3">
    <source>
        <dbReference type="ARBA" id="ARBA00022801"/>
    </source>
</evidence>
<reference evidence="7 8" key="1">
    <citation type="submission" date="2021-01" db="EMBL/GenBank/DDBJ databases">
        <title>Genomic Encyclopedia of Type Strains, Phase IV (KMG-IV): sequencing the most valuable type-strain genomes for metagenomic binning, comparative biology and taxonomic classification.</title>
        <authorList>
            <person name="Goeker M."/>
        </authorList>
    </citation>
    <scope>NUCLEOTIDE SEQUENCE [LARGE SCALE GENOMIC DNA]</scope>
    <source>
        <strain evidence="7 8">DSM 25540</strain>
    </source>
</reference>
<dbReference type="InterPro" id="IPR017867">
    <property type="entry name" value="Tyr_phospatase_low_mol_wt"/>
</dbReference>
<dbReference type="CDD" id="cd16343">
    <property type="entry name" value="LMWPTP"/>
    <property type="match status" value="1"/>
</dbReference>
<dbReference type="InterPro" id="IPR023485">
    <property type="entry name" value="Ptyr_pPase"/>
</dbReference>
<evidence type="ECO:0000256" key="4">
    <source>
        <dbReference type="ARBA" id="ARBA00022912"/>
    </source>
</evidence>
<name>A0ABS2PDV3_9BACL</name>
<dbReference type="SMART" id="SM00226">
    <property type="entry name" value="LMWPc"/>
    <property type="match status" value="1"/>
</dbReference>
<dbReference type="PANTHER" id="PTHR11717:SF7">
    <property type="entry name" value="LOW MOLECULAR WEIGHT PHOSPHOTYROSINE PROTEIN PHOSPHATASE"/>
    <property type="match status" value="1"/>
</dbReference>
<sequence length="157" mass="18018">MVSVLFLCLGNICRSPMAEAVFRQKVEHAGLRDKVTIDSAGTGHWHIGDGAHEGTMKILKENDVDSTNLIARQLKEQDLYDYDLVIAMDEKNEADVKKLRKVEHEVEISKLLDYKVDRSDKNVPDPYFTDNFEEVYELIDECCDALLADVRNRFLQQ</sequence>
<evidence type="ECO:0000313" key="7">
    <source>
        <dbReference type="EMBL" id="MBM7633619.1"/>
    </source>
</evidence>
<comment type="similarity">
    <text evidence="1">Belongs to the low molecular weight phosphotyrosine protein phosphatase family.</text>
</comment>
<dbReference type="PRINTS" id="PR00719">
    <property type="entry name" value="LMWPTPASE"/>
</dbReference>
<dbReference type="Pfam" id="PF01451">
    <property type="entry name" value="LMWPc"/>
    <property type="match status" value="1"/>
</dbReference>
<evidence type="ECO:0000259" key="6">
    <source>
        <dbReference type="SMART" id="SM00226"/>
    </source>
</evidence>